<dbReference type="Gene3D" id="3.40.190.10">
    <property type="entry name" value="Periplasmic binding protein-like II"/>
    <property type="match status" value="1"/>
</dbReference>
<accession>A0A378MWX1</accession>
<evidence type="ECO:0000313" key="1">
    <source>
        <dbReference type="EMBL" id="STY60710.1"/>
    </source>
</evidence>
<dbReference type="STRING" id="75985.WC39_10095"/>
<reference evidence="1 2" key="1">
    <citation type="submission" date="2018-06" db="EMBL/GenBank/DDBJ databases">
        <authorList>
            <consortium name="Pathogen Informatics"/>
            <person name="Doyle S."/>
        </authorList>
    </citation>
    <scope>NUCLEOTIDE SEQUENCE [LARGE SCALE GENOMIC DNA]</scope>
    <source>
        <strain evidence="1 2">NCTC10638</strain>
    </source>
</reference>
<dbReference type="SUPFAM" id="SSF53850">
    <property type="entry name" value="Periplasmic binding protein-like II"/>
    <property type="match status" value="1"/>
</dbReference>
<organism evidence="1 2">
    <name type="scientific">Mannheimia haemolytica</name>
    <name type="common">Pasteurella haemolytica</name>
    <dbReference type="NCBI Taxonomy" id="75985"/>
    <lineage>
        <taxon>Bacteria</taxon>
        <taxon>Pseudomonadati</taxon>
        <taxon>Pseudomonadota</taxon>
        <taxon>Gammaproteobacteria</taxon>
        <taxon>Pasteurellales</taxon>
        <taxon>Pasteurellaceae</taxon>
        <taxon>Mannheimia</taxon>
    </lineage>
</organism>
<dbReference type="Proteomes" id="UP000254802">
    <property type="component" value="Unassembled WGS sequence"/>
</dbReference>
<dbReference type="EMBL" id="UGPN01000002">
    <property type="protein sequence ID" value="STY60710.1"/>
    <property type="molecule type" value="Genomic_DNA"/>
</dbReference>
<sequence length="89" mass="10143">MTKQFSHKYNVETKFIHGGTYNFRKVKAEASNPQADIWYGGTIEPHFQAGELGLLEAYRSPKQAEILPQFKSLVESEQGKFTSIVICLY</sequence>
<protein>
    <submittedName>
        <fullName evidence="1">Uncharacterized protein</fullName>
    </submittedName>
</protein>
<proteinExistence type="predicted"/>
<dbReference type="AlphaFoldDB" id="A0A378MWX1"/>
<name>A0A378MWX1_MANHA</name>
<gene>
    <name evidence="1" type="ORF">NCTC10638_01916</name>
</gene>
<evidence type="ECO:0000313" key="2">
    <source>
        <dbReference type="Proteomes" id="UP000254802"/>
    </source>
</evidence>